<comment type="caution">
    <text evidence="3">The sequence shown here is derived from an EMBL/GenBank/DDBJ whole genome shotgun (WGS) entry which is preliminary data.</text>
</comment>
<evidence type="ECO:0000313" key="4">
    <source>
        <dbReference type="Proteomes" id="UP001219525"/>
    </source>
</evidence>
<dbReference type="GO" id="GO:0004197">
    <property type="term" value="F:cysteine-type endopeptidase activity"/>
    <property type="evidence" value="ECO:0007669"/>
    <property type="project" value="InterPro"/>
</dbReference>
<dbReference type="Gene3D" id="3.40.50.12660">
    <property type="match status" value="2"/>
</dbReference>
<protein>
    <submittedName>
        <fullName evidence="3">Caspase domain-containing protein</fullName>
    </submittedName>
</protein>
<reference evidence="3" key="1">
    <citation type="submission" date="2023-03" db="EMBL/GenBank/DDBJ databases">
        <title>Massive genome expansion in bonnet fungi (Mycena s.s.) driven by repeated elements and novel gene families across ecological guilds.</title>
        <authorList>
            <consortium name="Lawrence Berkeley National Laboratory"/>
            <person name="Harder C.B."/>
            <person name="Miyauchi S."/>
            <person name="Viragh M."/>
            <person name="Kuo A."/>
            <person name="Thoen E."/>
            <person name="Andreopoulos B."/>
            <person name="Lu D."/>
            <person name="Skrede I."/>
            <person name="Drula E."/>
            <person name="Henrissat B."/>
            <person name="Morin E."/>
            <person name="Kohler A."/>
            <person name="Barry K."/>
            <person name="LaButti K."/>
            <person name="Morin E."/>
            <person name="Salamov A."/>
            <person name="Lipzen A."/>
            <person name="Mereny Z."/>
            <person name="Hegedus B."/>
            <person name="Baldrian P."/>
            <person name="Stursova M."/>
            <person name="Weitz H."/>
            <person name="Taylor A."/>
            <person name="Grigoriev I.V."/>
            <person name="Nagy L.G."/>
            <person name="Martin F."/>
            <person name="Kauserud H."/>
        </authorList>
    </citation>
    <scope>NUCLEOTIDE SEQUENCE</scope>
    <source>
        <strain evidence="3">9144</strain>
    </source>
</reference>
<dbReference type="GO" id="GO:0006508">
    <property type="term" value="P:proteolysis"/>
    <property type="evidence" value="ECO:0007669"/>
    <property type="project" value="InterPro"/>
</dbReference>
<evidence type="ECO:0000259" key="2">
    <source>
        <dbReference type="Pfam" id="PF00656"/>
    </source>
</evidence>
<dbReference type="GO" id="GO:0005737">
    <property type="term" value="C:cytoplasm"/>
    <property type="evidence" value="ECO:0007669"/>
    <property type="project" value="TreeGrafter"/>
</dbReference>
<dbReference type="InterPro" id="IPR011600">
    <property type="entry name" value="Pept_C14_caspase"/>
</dbReference>
<dbReference type="PANTHER" id="PTHR48104:SF30">
    <property type="entry name" value="METACASPASE-1"/>
    <property type="match status" value="1"/>
</dbReference>
<feature type="domain" description="Peptidase C14 caspase" evidence="2">
    <location>
        <begin position="31"/>
        <end position="379"/>
    </location>
</feature>
<accession>A0AAD6XXR8</accession>
<evidence type="ECO:0000313" key="3">
    <source>
        <dbReference type="EMBL" id="KAJ7189908.1"/>
    </source>
</evidence>
<dbReference type="AlphaFoldDB" id="A0AAD6XXR8"/>
<organism evidence="3 4">
    <name type="scientific">Mycena pura</name>
    <dbReference type="NCBI Taxonomy" id="153505"/>
    <lineage>
        <taxon>Eukaryota</taxon>
        <taxon>Fungi</taxon>
        <taxon>Dikarya</taxon>
        <taxon>Basidiomycota</taxon>
        <taxon>Agaricomycotina</taxon>
        <taxon>Agaricomycetes</taxon>
        <taxon>Agaricomycetidae</taxon>
        <taxon>Agaricales</taxon>
        <taxon>Marasmiineae</taxon>
        <taxon>Mycenaceae</taxon>
        <taxon>Mycena</taxon>
    </lineage>
</organism>
<keyword evidence="4" id="KW-1185">Reference proteome</keyword>
<dbReference type="Pfam" id="PF00656">
    <property type="entry name" value="Peptidase_C14"/>
    <property type="match status" value="1"/>
</dbReference>
<comment type="similarity">
    <text evidence="1">Belongs to the peptidase C14B family.</text>
</comment>
<name>A0AAD6XXR8_9AGAR</name>
<sequence>MTALAADNLYFDSSSCASPSPSSSRPWRDSKRKALLIGINGLSSPNAGFRVLHGPHRDVAEMRRLLIETYDYREEDIQVLVDDGIPGHIQPERGNILLAIQNLVDDTRKGDKLFFLYCGHTIQVPTRSPTEEDALDECLVPLDGEEHIIKDNELRARLVDPLPAGASLVAVFDSCHSASLLDLEHLRCNRVFVPWLSKSKRKSDEMRNRMVRRLAIPILSPSSTRTSQAASARSSPIQLRLRRTCVDAAYSPTLSPRCRWYTGTSGSDTATLIDSAGTPCTTAGTACDSPEAAYCQGWCGRSKDDKLFSGTQAQNSPEREFADVISLAACKDSEVSWENAEGISMTWALIHVLTEDAHPTLRELVTKISHALHALARERHSRASAWMRYRKAHAMRSSGLGSFDTESFQHPQVASHKPLDMEMRWAL</sequence>
<dbReference type="PANTHER" id="PTHR48104">
    <property type="entry name" value="METACASPASE-4"/>
    <property type="match status" value="1"/>
</dbReference>
<evidence type="ECO:0000256" key="1">
    <source>
        <dbReference type="ARBA" id="ARBA00009005"/>
    </source>
</evidence>
<proteinExistence type="inferred from homology"/>
<gene>
    <name evidence="3" type="ORF">GGX14DRAFT_484106</name>
</gene>
<dbReference type="InterPro" id="IPR050452">
    <property type="entry name" value="Metacaspase"/>
</dbReference>
<dbReference type="Proteomes" id="UP001219525">
    <property type="component" value="Unassembled WGS sequence"/>
</dbReference>
<dbReference type="EMBL" id="JARJCW010000162">
    <property type="protein sequence ID" value="KAJ7189908.1"/>
    <property type="molecule type" value="Genomic_DNA"/>
</dbReference>